<organism evidence="1">
    <name type="scientific">Cuerna arida</name>
    <dbReference type="NCBI Taxonomy" id="1464854"/>
    <lineage>
        <taxon>Eukaryota</taxon>
        <taxon>Metazoa</taxon>
        <taxon>Ecdysozoa</taxon>
        <taxon>Arthropoda</taxon>
        <taxon>Hexapoda</taxon>
        <taxon>Insecta</taxon>
        <taxon>Pterygota</taxon>
        <taxon>Neoptera</taxon>
        <taxon>Paraneoptera</taxon>
        <taxon>Hemiptera</taxon>
        <taxon>Auchenorrhyncha</taxon>
        <taxon>Membracoidea</taxon>
        <taxon>Cicadellidae</taxon>
        <taxon>Cicadellinae</taxon>
        <taxon>Proconiini</taxon>
        <taxon>Cuerna</taxon>
    </lineage>
</organism>
<feature type="non-terminal residue" evidence="1">
    <location>
        <position position="112"/>
    </location>
</feature>
<sequence>LLVSGAVSCPPYSRPERLAPIRNIARCNLQMVKQDLQRGAIQIDCDSKDVEGVFSSFSNQLSSIVKSHSPWKRVGKPIFPKWFTRELKDLVVLKKTLHKKYKTTLDLGDYQA</sequence>
<protein>
    <submittedName>
        <fullName evidence="1">Uncharacterized protein</fullName>
    </submittedName>
</protein>
<dbReference type="AlphaFoldDB" id="A0A1B6FIN9"/>
<name>A0A1B6FIN9_9HEMI</name>
<feature type="non-terminal residue" evidence="1">
    <location>
        <position position="1"/>
    </location>
</feature>
<evidence type="ECO:0000313" key="1">
    <source>
        <dbReference type="EMBL" id="JAS50076.1"/>
    </source>
</evidence>
<dbReference type="EMBL" id="GECZ01019693">
    <property type="protein sequence ID" value="JAS50076.1"/>
    <property type="molecule type" value="Transcribed_RNA"/>
</dbReference>
<proteinExistence type="predicted"/>
<accession>A0A1B6FIN9</accession>
<gene>
    <name evidence="1" type="ORF">g.47077</name>
</gene>
<reference evidence="1" key="1">
    <citation type="submission" date="2015-11" db="EMBL/GenBank/DDBJ databases">
        <title>De novo transcriptome assembly of four potential Pierce s Disease insect vectors from Arizona vineyards.</title>
        <authorList>
            <person name="Tassone E.E."/>
        </authorList>
    </citation>
    <scope>NUCLEOTIDE SEQUENCE</scope>
</reference>